<dbReference type="PANTHER" id="PTHR23074">
    <property type="entry name" value="AAA DOMAIN-CONTAINING"/>
    <property type="match status" value="1"/>
</dbReference>
<feature type="region of interest" description="Disordered" evidence="7">
    <location>
        <begin position="306"/>
        <end position="368"/>
    </location>
</feature>
<dbReference type="GO" id="GO:0005524">
    <property type="term" value="F:ATP binding"/>
    <property type="evidence" value="ECO:0007669"/>
    <property type="project" value="UniProtKB-KW"/>
</dbReference>
<accession>A0A6P6RTC0</accession>
<keyword evidence="3" id="KW-0963">Cytoplasm</keyword>
<dbReference type="FunFam" id="3.40.50.300:FF:001054">
    <property type="entry name" value="ATPase, AAA family, putative"/>
    <property type="match status" value="1"/>
</dbReference>
<name>A0A6P6RTC0_9EIME</name>
<dbReference type="RefSeq" id="XP_026190794.1">
    <property type="nucleotide sequence ID" value="XM_026335009.1"/>
</dbReference>
<evidence type="ECO:0000256" key="2">
    <source>
        <dbReference type="ARBA" id="ARBA00006914"/>
    </source>
</evidence>
<evidence type="ECO:0000313" key="9">
    <source>
        <dbReference type="Proteomes" id="UP000515125"/>
    </source>
</evidence>
<dbReference type="Proteomes" id="UP000515125">
    <property type="component" value="Unplaced"/>
</dbReference>
<feature type="domain" description="AAA+ ATPase" evidence="8">
    <location>
        <begin position="83"/>
        <end position="219"/>
    </location>
</feature>
<keyword evidence="4 6" id="KW-0547">Nucleotide-binding</keyword>
<dbReference type="InterPro" id="IPR003593">
    <property type="entry name" value="AAA+_ATPase"/>
</dbReference>
<evidence type="ECO:0000256" key="5">
    <source>
        <dbReference type="ARBA" id="ARBA00022840"/>
    </source>
</evidence>
<dbReference type="GeneID" id="34621438"/>
<feature type="compositionally biased region" description="Basic and acidic residues" evidence="7">
    <location>
        <begin position="347"/>
        <end position="361"/>
    </location>
</feature>
<dbReference type="InterPro" id="IPR003959">
    <property type="entry name" value="ATPase_AAA_core"/>
</dbReference>
<dbReference type="OrthoDB" id="10251136at2759"/>
<comment type="similarity">
    <text evidence="2 6">Belongs to the AAA ATPase family.</text>
</comment>
<gene>
    <name evidence="10" type="primary">LOC34621438</name>
</gene>
<dbReference type="SUPFAM" id="SSF52540">
    <property type="entry name" value="P-loop containing nucleoside triphosphate hydrolases"/>
    <property type="match status" value="1"/>
</dbReference>
<evidence type="ECO:0000256" key="1">
    <source>
        <dbReference type="ARBA" id="ARBA00004496"/>
    </source>
</evidence>
<evidence type="ECO:0000256" key="7">
    <source>
        <dbReference type="SAM" id="MobiDB-lite"/>
    </source>
</evidence>
<organism evidence="9 10">
    <name type="scientific">Cyclospora cayetanensis</name>
    <dbReference type="NCBI Taxonomy" id="88456"/>
    <lineage>
        <taxon>Eukaryota</taxon>
        <taxon>Sar</taxon>
        <taxon>Alveolata</taxon>
        <taxon>Apicomplexa</taxon>
        <taxon>Conoidasida</taxon>
        <taxon>Coccidia</taxon>
        <taxon>Eucoccidiorida</taxon>
        <taxon>Eimeriorina</taxon>
        <taxon>Eimeriidae</taxon>
        <taxon>Cyclospora</taxon>
    </lineage>
</organism>
<protein>
    <submittedName>
        <fullName evidence="10">Fidgetin-like protein 1</fullName>
    </submittedName>
</protein>
<keyword evidence="9" id="KW-1185">Reference proteome</keyword>
<evidence type="ECO:0000259" key="8">
    <source>
        <dbReference type="SMART" id="SM00382"/>
    </source>
</evidence>
<keyword evidence="5 6" id="KW-0067">ATP-binding</keyword>
<dbReference type="AlphaFoldDB" id="A0A6P6RTC0"/>
<dbReference type="Gene3D" id="1.10.8.60">
    <property type="match status" value="1"/>
</dbReference>
<feature type="compositionally biased region" description="Basic and acidic residues" evidence="7">
    <location>
        <begin position="316"/>
        <end position="328"/>
    </location>
</feature>
<dbReference type="InterPro" id="IPR003960">
    <property type="entry name" value="ATPase_AAA_CS"/>
</dbReference>
<dbReference type="GO" id="GO:0016887">
    <property type="term" value="F:ATP hydrolysis activity"/>
    <property type="evidence" value="ECO:0007669"/>
    <property type="project" value="InterPro"/>
</dbReference>
<comment type="subcellular location">
    <subcellularLocation>
        <location evidence="1">Cytoplasm</location>
    </subcellularLocation>
</comment>
<evidence type="ECO:0000313" key="10">
    <source>
        <dbReference type="RefSeq" id="XP_026190794.1"/>
    </source>
</evidence>
<evidence type="ECO:0000256" key="3">
    <source>
        <dbReference type="ARBA" id="ARBA00022490"/>
    </source>
</evidence>
<dbReference type="PROSITE" id="PS00674">
    <property type="entry name" value="AAA"/>
    <property type="match status" value="1"/>
</dbReference>
<dbReference type="PANTHER" id="PTHR23074:SF17">
    <property type="entry name" value="FIDGETIN-LIKE PROTEIN 1"/>
    <property type="match status" value="1"/>
</dbReference>
<dbReference type="SMART" id="SM00382">
    <property type="entry name" value="AAA"/>
    <property type="match status" value="1"/>
</dbReference>
<proteinExistence type="inferred from homology"/>
<dbReference type="InterPro" id="IPR027417">
    <property type="entry name" value="P-loop_NTPase"/>
</dbReference>
<evidence type="ECO:0000256" key="6">
    <source>
        <dbReference type="RuleBase" id="RU003651"/>
    </source>
</evidence>
<dbReference type="Gene3D" id="3.40.50.300">
    <property type="entry name" value="P-loop containing nucleotide triphosphate hydrolases"/>
    <property type="match status" value="1"/>
</dbReference>
<sequence length="368" mass="40329">MAGLGISGPGGSAPIASQSTFACLPVGYRAMPSLPLRSWRYFAALLQTRAYDIAGLDAIKKLLRDKIINPVLRPDLHVGLHRAPRGILLFGPPGTGKTTLAKWMAAESGACFFEVTPSSVISKFHGETEKLIKALFKVAELESPSLIFIDEIDSLLGKRREREDDTSIRMKNQLLQMMDGLSSSSTSTIIVVGATNRPDMLDEAAVRRLTRRVLVPLPDVETRAAIIRQVLDSQTPGGCRLLPEELESLSEKLSNWSGADIRALCASAADRGYDEAIQQFGGIDKIPSRNAFRPISHADFLEALKHPRQRAKGTAAKRDVYDAYERRDKTHSRRGRDTANAEASAAHCERDKGGTQEEKAKSRNNPTL</sequence>
<dbReference type="GO" id="GO:0005737">
    <property type="term" value="C:cytoplasm"/>
    <property type="evidence" value="ECO:0007669"/>
    <property type="project" value="UniProtKB-SubCell"/>
</dbReference>
<evidence type="ECO:0000256" key="4">
    <source>
        <dbReference type="ARBA" id="ARBA00022741"/>
    </source>
</evidence>
<dbReference type="InterPro" id="IPR050304">
    <property type="entry name" value="MT-severing_AAA_ATPase"/>
</dbReference>
<dbReference type="Pfam" id="PF00004">
    <property type="entry name" value="AAA"/>
    <property type="match status" value="1"/>
</dbReference>
<reference evidence="10" key="1">
    <citation type="submission" date="2025-08" db="UniProtKB">
        <authorList>
            <consortium name="RefSeq"/>
        </authorList>
    </citation>
    <scope>IDENTIFICATION</scope>
</reference>